<gene>
    <name evidence="1" type="ORF">Tco_0624588</name>
</gene>
<accession>A0ABQ4WED6</accession>
<evidence type="ECO:0000313" key="1">
    <source>
        <dbReference type="EMBL" id="GJS51226.1"/>
    </source>
</evidence>
<comment type="caution">
    <text evidence="1">The sequence shown here is derived from an EMBL/GenBank/DDBJ whole genome shotgun (WGS) entry which is preliminary data.</text>
</comment>
<dbReference type="Proteomes" id="UP001151760">
    <property type="component" value="Unassembled WGS sequence"/>
</dbReference>
<sequence>MCTTGIHGHYIIGDIHHAYTTLHVLDGLDAFIFDIHIQSCQFGESRITHTESPPFEDLADNRSPRANDHKFLELPYMPEDPYFEAALQAPPSPNYHAMMIIARPAVSEDALPHCHCPPDYVPSPDPRQPIEDDDEDPEEILSTILLNGGDDGDY</sequence>
<proteinExistence type="predicted"/>
<name>A0ABQ4WED6_9ASTR</name>
<keyword evidence="2" id="KW-1185">Reference proteome</keyword>
<evidence type="ECO:0000313" key="2">
    <source>
        <dbReference type="Proteomes" id="UP001151760"/>
    </source>
</evidence>
<organism evidence="1 2">
    <name type="scientific">Tanacetum coccineum</name>
    <dbReference type="NCBI Taxonomy" id="301880"/>
    <lineage>
        <taxon>Eukaryota</taxon>
        <taxon>Viridiplantae</taxon>
        <taxon>Streptophyta</taxon>
        <taxon>Embryophyta</taxon>
        <taxon>Tracheophyta</taxon>
        <taxon>Spermatophyta</taxon>
        <taxon>Magnoliopsida</taxon>
        <taxon>eudicotyledons</taxon>
        <taxon>Gunneridae</taxon>
        <taxon>Pentapetalae</taxon>
        <taxon>asterids</taxon>
        <taxon>campanulids</taxon>
        <taxon>Asterales</taxon>
        <taxon>Asteraceae</taxon>
        <taxon>Asteroideae</taxon>
        <taxon>Anthemideae</taxon>
        <taxon>Anthemidinae</taxon>
        <taxon>Tanacetum</taxon>
    </lineage>
</organism>
<reference evidence="1" key="1">
    <citation type="journal article" date="2022" name="Int. J. Mol. Sci.">
        <title>Draft Genome of Tanacetum Coccineum: Genomic Comparison of Closely Related Tanacetum-Family Plants.</title>
        <authorList>
            <person name="Yamashiro T."/>
            <person name="Shiraishi A."/>
            <person name="Nakayama K."/>
            <person name="Satake H."/>
        </authorList>
    </citation>
    <scope>NUCLEOTIDE SEQUENCE</scope>
</reference>
<dbReference type="EMBL" id="BQNB010008571">
    <property type="protein sequence ID" value="GJS51226.1"/>
    <property type="molecule type" value="Genomic_DNA"/>
</dbReference>
<reference evidence="1" key="2">
    <citation type="submission" date="2022-01" db="EMBL/GenBank/DDBJ databases">
        <authorList>
            <person name="Yamashiro T."/>
            <person name="Shiraishi A."/>
            <person name="Satake H."/>
            <person name="Nakayama K."/>
        </authorList>
    </citation>
    <scope>NUCLEOTIDE SEQUENCE</scope>
</reference>
<protein>
    <submittedName>
        <fullName evidence="1">Uncharacterized protein</fullName>
    </submittedName>
</protein>